<feature type="signal peptide" evidence="1">
    <location>
        <begin position="1"/>
        <end position="23"/>
    </location>
</feature>
<proteinExistence type="predicted"/>
<protein>
    <recommendedName>
        <fullName evidence="4">Lipoprotein</fullName>
    </recommendedName>
</protein>
<evidence type="ECO:0000313" key="2">
    <source>
        <dbReference type="EMBL" id="MBD5782419.1"/>
    </source>
</evidence>
<dbReference type="AlphaFoldDB" id="A0A927FDI7"/>
<evidence type="ECO:0008006" key="4">
    <source>
        <dbReference type="Google" id="ProtNLM"/>
    </source>
</evidence>
<name>A0A927FDI7_9BACT</name>
<dbReference type="Proteomes" id="UP000622317">
    <property type="component" value="Unassembled WGS sequence"/>
</dbReference>
<feature type="chain" id="PRO_5037410989" description="Lipoprotein" evidence="1">
    <location>
        <begin position="24"/>
        <end position="121"/>
    </location>
</feature>
<keyword evidence="3" id="KW-1185">Reference proteome</keyword>
<organism evidence="2 3">
    <name type="scientific">Pelagicoccus enzymogenes</name>
    <dbReference type="NCBI Taxonomy" id="2773457"/>
    <lineage>
        <taxon>Bacteria</taxon>
        <taxon>Pseudomonadati</taxon>
        <taxon>Verrucomicrobiota</taxon>
        <taxon>Opitutia</taxon>
        <taxon>Puniceicoccales</taxon>
        <taxon>Pelagicoccaceae</taxon>
        <taxon>Pelagicoccus</taxon>
    </lineage>
</organism>
<gene>
    <name evidence="2" type="ORF">IEN85_23165</name>
</gene>
<dbReference type="RefSeq" id="WP_191619502.1">
    <property type="nucleotide sequence ID" value="NZ_JACYFG010000061.1"/>
</dbReference>
<sequence>MRPPLCFLLPLAALLLTACNTPASLALREELKADAQWPSVKAFAQAELRKQEGSLSWSFALSAEDNNSLVPVEKDGDIWTVVAAADYPDNRYGLVVDIRLREDGTILAYQNRLKRQMEEAD</sequence>
<comment type="caution">
    <text evidence="2">The sequence shown here is derived from an EMBL/GenBank/DDBJ whole genome shotgun (WGS) entry which is preliminary data.</text>
</comment>
<keyword evidence="1" id="KW-0732">Signal</keyword>
<evidence type="ECO:0000313" key="3">
    <source>
        <dbReference type="Proteomes" id="UP000622317"/>
    </source>
</evidence>
<accession>A0A927FDI7</accession>
<dbReference type="EMBL" id="JACYFG010000061">
    <property type="protein sequence ID" value="MBD5782419.1"/>
    <property type="molecule type" value="Genomic_DNA"/>
</dbReference>
<evidence type="ECO:0000256" key="1">
    <source>
        <dbReference type="SAM" id="SignalP"/>
    </source>
</evidence>
<reference evidence="2" key="1">
    <citation type="submission" date="2020-09" db="EMBL/GenBank/DDBJ databases">
        <title>Pelagicoccus enzymogenes sp. nov. with an EPS production, isolated from marine sediment.</title>
        <authorList>
            <person name="Feng X."/>
        </authorList>
    </citation>
    <scope>NUCLEOTIDE SEQUENCE</scope>
    <source>
        <strain evidence="2">NFK12</strain>
    </source>
</reference>
<dbReference type="PROSITE" id="PS51257">
    <property type="entry name" value="PROKAR_LIPOPROTEIN"/>
    <property type="match status" value="1"/>
</dbReference>